<evidence type="ECO:0000313" key="3">
    <source>
        <dbReference type="Proteomes" id="UP000029738"/>
    </source>
</evidence>
<dbReference type="Proteomes" id="UP000029738">
    <property type="component" value="Unassembled WGS sequence"/>
</dbReference>
<dbReference type="EMBL" id="JHEG04000001">
    <property type="protein sequence ID" value="KAF3888585.1"/>
    <property type="molecule type" value="Genomic_DNA"/>
</dbReference>
<dbReference type="EMBL" id="JHEG02000059">
    <property type="protein sequence ID" value="KIE07885.1"/>
    <property type="molecule type" value="Genomic_DNA"/>
</dbReference>
<evidence type="ECO:0000313" key="2">
    <source>
        <dbReference type="EMBL" id="KIE07885.1"/>
    </source>
</evidence>
<reference evidence="2" key="1">
    <citation type="journal article" date="2015" name="Genome Announc.">
        <title>Draft Genome Sequence of Tolypothrix boutellei Strain VB521301.</title>
        <authorList>
            <person name="Chandrababunaidu M.M."/>
            <person name="Singh D."/>
            <person name="Sen D."/>
            <person name="Bhan S."/>
            <person name="Das S."/>
            <person name="Gupta A."/>
            <person name="Adhikary S.P."/>
            <person name="Tripathy S."/>
        </authorList>
    </citation>
    <scope>NUCLEOTIDE SEQUENCE</scope>
    <source>
        <strain evidence="2">VB521301</strain>
    </source>
</reference>
<organism evidence="2">
    <name type="scientific">Tolypothrix bouteillei VB521301</name>
    <dbReference type="NCBI Taxonomy" id="1479485"/>
    <lineage>
        <taxon>Bacteria</taxon>
        <taxon>Bacillati</taxon>
        <taxon>Cyanobacteriota</taxon>
        <taxon>Cyanophyceae</taxon>
        <taxon>Nostocales</taxon>
        <taxon>Tolypothrichaceae</taxon>
        <taxon>Tolypothrix</taxon>
    </lineage>
</organism>
<dbReference type="AlphaFoldDB" id="A0A0C1R682"/>
<sequence>MASFEDNAVEINSVCFETLVSKQVLTVPKKNYVQKLQYLFQVLLQSEENTFPITSLQMGIRVTNNTDNTLRFRLASDLLYPEIVSQDGEILVEGGSFSYTQSEESSYPSLIPKANVTFFLEAQTFWLLGNKLGISIPTSNYGGWKLKPLKAGVYQFRFTYYNSQTEVKIDELSSKDTKNLEGIWTGEAKTPFIELHLVQN</sequence>
<dbReference type="RefSeq" id="WP_038100943.1">
    <property type="nucleotide sequence ID" value="NZ_JHEG04000001.1"/>
</dbReference>
<reference evidence="1" key="2">
    <citation type="submission" date="2019-11" db="EMBL/GenBank/DDBJ databases">
        <title>Improved Assembly of Tolypothrix boutellei genome.</title>
        <authorList>
            <person name="Sarangi A.N."/>
            <person name="Mukherjee M."/>
            <person name="Ghosh S."/>
            <person name="Singh D."/>
            <person name="Das A."/>
            <person name="Kant S."/>
            <person name="Prusty A."/>
            <person name="Tripathy S."/>
        </authorList>
    </citation>
    <scope>NUCLEOTIDE SEQUENCE</scope>
    <source>
        <strain evidence="1">VB521301</strain>
    </source>
</reference>
<name>A0A0C1R682_9CYAN</name>
<comment type="caution">
    <text evidence="2">The sequence shown here is derived from an EMBL/GenBank/DDBJ whole genome shotgun (WGS) entry which is preliminary data.</text>
</comment>
<accession>A0A0C1R682</accession>
<gene>
    <name evidence="2" type="ORF">DA73_0243710</name>
    <name evidence="1" type="ORF">DA73_0400026230</name>
</gene>
<protein>
    <submittedName>
        <fullName evidence="2">Uncharacterized protein</fullName>
    </submittedName>
</protein>
<proteinExistence type="predicted"/>
<evidence type="ECO:0000313" key="1">
    <source>
        <dbReference type="EMBL" id="KAF3888585.1"/>
    </source>
</evidence>
<keyword evidence="3" id="KW-1185">Reference proteome</keyword>
<dbReference type="OrthoDB" id="459685at2"/>